<feature type="region of interest" description="Disordered" evidence="1">
    <location>
        <begin position="231"/>
        <end position="260"/>
    </location>
</feature>
<keyword evidence="2" id="KW-1133">Transmembrane helix</keyword>
<keyword evidence="2" id="KW-0472">Membrane</keyword>
<proteinExistence type="predicted"/>
<gene>
    <name evidence="3" type="ORF">PTTT1_LOCUS36682</name>
</gene>
<evidence type="ECO:0000256" key="1">
    <source>
        <dbReference type="SAM" id="MobiDB-lite"/>
    </source>
</evidence>
<name>A0A8J9X4S2_PHATR</name>
<dbReference type="AlphaFoldDB" id="A0A8J9X4S2"/>
<feature type="transmembrane region" description="Helical" evidence="2">
    <location>
        <begin position="62"/>
        <end position="79"/>
    </location>
</feature>
<reference evidence="3" key="1">
    <citation type="submission" date="2022-02" db="EMBL/GenBank/DDBJ databases">
        <authorList>
            <person name="Giguere J D."/>
        </authorList>
    </citation>
    <scope>NUCLEOTIDE SEQUENCE</scope>
    <source>
        <strain evidence="3">CCAP 1055/1</strain>
    </source>
</reference>
<feature type="transmembrane region" description="Helical" evidence="2">
    <location>
        <begin position="99"/>
        <end position="118"/>
    </location>
</feature>
<protein>
    <submittedName>
        <fullName evidence="3">Uncharacterized protein</fullName>
    </submittedName>
</protein>
<dbReference type="EMBL" id="OU594944">
    <property type="protein sequence ID" value="CAG9287822.1"/>
    <property type="molecule type" value="Genomic_DNA"/>
</dbReference>
<dbReference type="Proteomes" id="UP000836788">
    <property type="component" value="Chromosome 3"/>
</dbReference>
<evidence type="ECO:0000313" key="3">
    <source>
        <dbReference type="EMBL" id="CAG9287822.1"/>
    </source>
</evidence>
<keyword evidence="2" id="KW-0812">Transmembrane</keyword>
<accession>A0A8J9X4S2</accession>
<sequence length="260" mass="28696">MVGSVVKPCRSKRLKGVLSTQTSGFSGASVEEKLGLQAEQRSDEPEVVLFQRGPGRDGLPRSGLFFSSLHTIYWIWYGFDFVPAINASPVADIHIDPMIPLVGTVFAAFIQLVFTSYPTRLVHKLTWRPTAQSLQLYTYSIPFIRPRTTPTVFPVGEIMLDASSSDTERILKEFGGNIDRFKGHLGISKPGGSWPPYLLDMREASDAPEPEILLEALLSPTGMTVGGAGAFQVRKTGSGEGKKKNRSRESSLKKIIRQRR</sequence>
<evidence type="ECO:0000256" key="2">
    <source>
        <dbReference type="SAM" id="Phobius"/>
    </source>
</evidence>
<organism evidence="3">
    <name type="scientific">Phaeodactylum tricornutum</name>
    <name type="common">Diatom</name>
    <dbReference type="NCBI Taxonomy" id="2850"/>
    <lineage>
        <taxon>Eukaryota</taxon>
        <taxon>Sar</taxon>
        <taxon>Stramenopiles</taxon>
        <taxon>Ochrophyta</taxon>
        <taxon>Bacillariophyta</taxon>
        <taxon>Bacillariophyceae</taxon>
        <taxon>Bacillariophycidae</taxon>
        <taxon>Naviculales</taxon>
        <taxon>Phaeodactylaceae</taxon>
        <taxon>Phaeodactylum</taxon>
    </lineage>
</organism>